<organism evidence="2 3">
    <name type="scientific">Rubinisphaera italica</name>
    <dbReference type="NCBI Taxonomy" id="2527969"/>
    <lineage>
        <taxon>Bacteria</taxon>
        <taxon>Pseudomonadati</taxon>
        <taxon>Planctomycetota</taxon>
        <taxon>Planctomycetia</taxon>
        <taxon>Planctomycetales</taxon>
        <taxon>Planctomycetaceae</taxon>
        <taxon>Rubinisphaera</taxon>
    </lineage>
</organism>
<comment type="caution">
    <text evidence="2">The sequence shown here is derived from an EMBL/GenBank/DDBJ whole genome shotgun (WGS) entry which is preliminary data.</text>
</comment>
<proteinExistence type="predicted"/>
<reference evidence="2 3" key="1">
    <citation type="submission" date="2019-02" db="EMBL/GenBank/DDBJ databases">
        <title>Deep-cultivation of Planctomycetes and their phenomic and genomic characterization uncovers novel biology.</title>
        <authorList>
            <person name="Wiegand S."/>
            <person name="Jogler M."/>
            <person name="Boedeker C."/>
            <person name="Pinto D."/>
            <person name="Vollmers J."/>
            <person name="Rivas-Marin E."/>
            <person name="Kohn T."/>
            <person name="Peeters S.H."/>
            <person name="Heuer A."/>
            <person name="Rast P."/>
            <person name="Oberbeckmann S."/>
            <person name="Bunk B."/>
            <person name="Jeske O."/>
            <person name="Meyerdierks A."/>
            <person name="Storesund J.E."/>
            <person name="Kallscheuer N."/>
            <person name="Luecker S."/>
            <person name="Lage O.M."/>
            <person name="Pohl T."/>
            <person name="Merkel B.J."/>
            <person name="Hornburger P."/>
            <person name="Mueller R.-W."/>
            <person name="Bruemmer F."/>
            <person name="Labrenz M."/>
            <person name="Spormann A.M."/>
            <person name="Op Den Camp H."/>
            <person name="Overmann J."/>
            <person name="Amann R."/>
            <person name="Jetten M.S.M."/>
            <person name="Mascher T."/>
            <person name="Medema M.H."/>
            <person name="Devos D.P."/>
            <person name="Kaster A.-K."/>
            <person name="Ovreas L."/>
            <person name="Rohde M."/>
            <person name="Galperin M.Y."/>
            <person name="Jogler C."/>
        </authorList>
    </citation>
    <scope>NUCLEOTIDE SEQUENCE [LARGE SCALE GENOMIC DNA]</scope>
    <source>
        <strain evidence="2 3">Pan54</strain>
    </source>
</reference>
<dbReference type="Gene3D" id="3.30.70.1290">
    <property type="entry name" value="Transposase IS200-like"/>
    <property type="match status" value="1"/>
</dbReference>
<dbReference type="EMBL" id="SJPG01000001">
    <property type="protein sequence ID" value="TWT61066.1"/>
    <property type="molecule type" value="Genomic_DNA"/>
</dbReference>
<dbReference type="InterPro" id="IPR036515">
    <property type="entry name" value="Transposase_17_sf"/>
</dbReference>
<dbReference type="InterPro" id="IPR002686">
    <property type="entry name" value="Transposase_17"/>
</dbReference>
<evidence type="ECO:0000313" key="3">
    <source>
        <dbReference type="Proteomes" id="UP000316095"/>
    </source>
</evidence>
<dbReference type="GO" id="GO:0006313">
    <property type="term" value="P:DNA transposition"/>
    <property type="evidence" value="ECO:0007669"/>
    <property type="project" value="InterPro"/>
</dbReference>
<dbReference type="GO" id="GO:0004803">
    <property type="term" value="F:transposase activity"/>
    <property type="evidence" value="ECO:0007669"/>
    <property type="project" value="InterPro"/>
</dbReference>
<name>A0A5C5XD95_9PLAN</name>
<dbReference type="RefSeq" id="WP_146503100.1">
    <property type="nucleotide sequence ID" value="NZ_SJPG01000001.1"/>
</dbReference>
<evidence type="ECO:0000259" key="1">
    <source>
        <dbReference type="SMART" id="SM01321"/>
    </source>
</evidence>
<dbReference type="Pfam" id="PF01797">
    <property type="entry name" value="Y1_Tnp"/>
    <property type="match status" value="1"/>
</dbReference>
<dbReference type="OrthoDB" id="277009at2"/>
<dbReference type="InterPro" id="IPR052715">
    <property type="entry name" value="RAYT_transposase"/>
</dbReference>
<dbReference type="Proteomes" id="UP000316095">
    <property type="component" value="Unassembled WGS sequence"/>
</dbReference>
<dbReference type="PANTHER" id="PTHR36966">
    <property type="entry name" value="REP-ASSOCIATED TYROSINE TRANSPOSASE"/>
    <property type="match status" value="1"/>
</dbReference>
<sequence>MPNYRRANVPGGSFFFTVVTDNRRPILNSEIARKSLLNAFQICQSTMPFEMNAVVVLPDHIHTIWTLPRGDTNFSKRWGLIKSSFTKQWLEHGGMQRSISEARNNEHRKGVWQPRFWEHTIVDEDDFESHFDYLHYNPVKHGLVKHVSEWPSSSFHRWVKAGVYSPDWGRLEGQTMEIIAREIKQTVGE</sequence>
<gene>
    <name evidence="2" type="ORF">Pan54_18000</name>
</gene>
<accession>A0A5C5XD95</accession>
<dbReference type="PANTHER" id="PTHR36966:SF1">
    <property type="entry name" value="REP-ASSOCIATED TYROSINE TRANSPOSASE"/>
    <property type="match status" value="1"/>
</dbReference>
<dbReference type="SMART" id="SM01321">
    <property type="entry name" value="Y1_Tnp"/>
    <property type="match status" value="1"/>
</dbReference>
<keyword evidence="3" id="KW-1185">Reference proteome</keyword>
<evidence type="ECO:0000313" key="2">
    <source>
        <dbReference type="EMBL" id="TWT61066.1"/>
    </source>
</evidence>
<feature type="domain" description="Transposase IS200-like" evidence="1">
    <location>
        <begin position="9"/>
        <end position="137"/>
    </location>
</feature>
<dbReference type="NCBIfam" id="NF047646">
    <property type="entry name" value="REP_Tyr_transpos"/>
    <property type="match status" value="1"/>
</dbReference>
<dbReference type="AlphaFoldDB" id="A0A5C5XD95"/>
<dbReference type="SUPFAM" id="SSF143422">
    <property type="entry name" value="Transposase IS200-like"/>
    <property type="match status" value="1"/>
</dbReference>
<dbReference type="GO" id="GO:0043565">
    <property type="term" value="F:sequence-specific DNA binding"/>
    <property type="evidence" value="ECO:0007669"/>
    <property type="project" value="TreeGrafter"/>
</dbReference>
<protein>
    <submittedName>
        <fullName evidence="2">Transposase IS200 like protein</fullName>
    </submittedName>
</protein>